<protein>
    <recommendedName>
        <fullName evidence="1">GPI inositol-deacylase winged helix domain-containing protein</fullName>
    </recommendedName>
</protein>
<dbReference type="Pfam" id="PF22939">
    <property type="entry name" value="WHD_GPIID"/>
    <property type="match status" value="1"/>
</dbReference>
<accession>A0A9P7YFA4</accession>
<sequence length="139" mass="15957">YDRLLSRITGVERKDLVKRLFRWIVCSRRPLQVAEICEAIAFTIDDDFWDTTNISTNLERIIRVCGNLVVLDDTADTLQLAHYTVQQYLIRGNNANSSHFQFSLQGADDLLGEVCVAYLNFSDFETQSPFTKTVELFQA</sequence>
<dbReference type="AlphaFoldDB" id="A0A9P7YFA4"/>
<comment type="caution">
    <text evidence="2">The sequence shown here is derived from an EMBL/GenBank/DDBJ whole genome shotgun (WGS) entry which is preliminary data.</text>
</comment>
<dbReference type="Proteomes" id="UP000824998">
    <property type="component" value="Unassembled WGS sequence"/>
</dbReference>
<evidence type="ECO:0000259" key="1">
    <source>
        <dbReference type="Pfam" id="PF22939"/>
    </source>
</evidence>
<organism evidence="2 3">
    <name type="scientific">Amylocarpus encephaloides</name>
    <dbReference type="NCBI Taxonomy" id="45428"/>
    <lineage>
        <taxon>Eukaryota</taxon>
        <taxon>Fungi</taxon>
        <taxon>Dikarya</taxon>
        <taxon>Ascomycota</taxon>
        <taxon>Pezizomycotina</taxon>
        <taxon>Leotiomycetes</taxon>
        <taxon>Helotiales</taxon>
        <taxon>Helotiales incertae sedis</taxon>
        <taxon>Amylocarpus</taxon>
    </lineage>
</organism>
<name>A0A9P7YFA4_9HELO</name>
<dbReference type="OrthoDB" id="7464126at2759"/>
<evidence type="ECO:0000313" key="3">
    <source>
        <dbReference type="Proteomes" id="UP000824998"/>
    </source>
</evidence>
<feature type="non-terminal residue" evidence="2">
    <location>
        <position position="1"/>
    </location>
</feature>
<reference evidence="2" key="1">
    <citation type="journal article" date="2021" name="IMA Fungus">
        <title>Genomic characterization of three marine fungi, including Emericellopsis atlantica sp. nov. with signatures of a generalist lifestyle and marine biomass degradation.</title>
        <authorList>
            <person name="Hagestad O.C."/>
            <person name="Hou L."/>
            <person name="Andersen J.H."/>
            <person name="Hansen E.H."/>
            <person name="Altermark B."/>
            <person name="Li C."/>
            <person name="Kuhnert E."/>
            <person name="Cox R.J."/>
            <person name="Crous P.W."/>
            <person name="Spatafora J.W."/>
            <person name="Lail K."/>
            <person name="Amirebrahimi M."/>
            <person name="Lipzen A."/>
            <person name="Pangilinan J."/>
            <person name="Andreopoulos W."/>
            <person name="Hayes R.D."/>
            <person name="Ng V."/>
            <person name="Grigoriev I.V."/>
            <person name="Jackson S.A."/>
            <person name="Sutton T.D.S."/>
            <person name="Dobson A.D.W."/>
            <person name="Rama T."/>
        </authorList>
    </citation>
    <scope>NUCLEOTIDE SEQUENCE</scope>
    <source>
        <strain evidence="2">TRa018bII</strain>
    </source>
</reference>
<keyword evidence="3" id="KW-1185">Reference proteome</keyword>
<gene>
    <name evidence="2" type="ORF">BJ875DRAFT_381667</name>
</gene>
<dbReference type="InterPro" id="IPR054471">
    <property type="entry name" value="GPIID_WHD"/>
</dbReference>
<evidence type="ECO:0000313" key="2">
    <source>
        <dbReference type="EMBL" id="KAG9232010.1"/>
    </source>
</evidence>
<proteinExistence type="predicted"/>
<dbReference type="EMBL" id="MU251569">
    <property type="protein sequence ID" value="KAG9232010.1"/>
    <property type="molecule type" value="Genomic_DNA"/>
</dbReference>
<dbReference type="PANTHER" id="PTHR10039">
    <property type="entry name" value="AMELOGENIN"/>
    <property type="match status" value="1"/>
</dbReference>
<feature type="domain" description="GPI inositol-deacylase winged helix" evidence="1">
    <location>
        <begin position="9"/>
        <end position="93"/>
    </location>
</feature>
<dbReference type="PANTHER" id="PTHR10039:SF15">
    <property type="entry name" value="NACHT DOMAIN-CONTAINING PROTEIN"/>
    <property type="match status" value="1"/>
</dbReference>